<protein>
    <recommendedName>
        <fullName evidence="6">MPN domain-containing protein</fullName>
    </recommendedName>
</protein>
<dbReference type="GO" id="GO:0006508">
    <property type="term" value="P:proteolysis"/>
    <property type="evidence" value="ECO:0007669"/>
    <property type="project" value="UniProtKB-KW"/>
</dbReference>
<dbReference type="Pfam" id="PF20582">
    <property type="entry name" value="UPF0758_N"/>
    <property type="match status" value="1"/>
</dbReference>
<dbReference type="GO" id="GO:0046872">
    <property type="term" value="F:metal ion binding"/>
    <property type="evidence" value="ECO:0007669"/>
    <property type="project" value="UniProtKB-KW"/>
</dbReference>
<dbReference type="Gene3D" id="3.40.140.10">
    <property type="entry name" value="Cytidine Deaminase, domain 2"/>
    <property type="match status" value="1"/>
</dbReference>
<dbReference type="PANTHER" id="PTHR30471:SF3">
    <property type="entry name" value="UPF0758 PROTEIN YEES-RELATED"/>
    <property type="match status" value="1"/>
</dbReference>
<name>A0A644UDE9_9ZZZZ</name>
<dbReference type="GO" id="GO:0008237">
    <property type="term" value="F:metallopeptidase activity"/>
    <property type="evidence" value="ECO:0007669"/>
    <property type="project" value="UniProtKB-KW"/>
</dbReference>
<organism evidence="7">
    <name type="scientific">bioreactor metagenome</name>
    <dbReference type="NCBI Taxonomy" id="1076179"/>
    <lineage>
        <taxon>unclassified sequences</taxon>
        <taxon>metagenomes</taxon>
        <taxon>ecological metagenomes</taxon>
    </lineage>
</organism>
<evidence type="ECO:0000256" key="4">
    <source>
        <dbReference type="ARBA" id="ARBA00022833"/>
    </source>
</evidence>
<evidence type="ECO:0000256" key="5">
    <source>
        <dbReference type="ARBA" id="ARBA00023049"/>
    </source>
</evidence>
<evidence type="ECO:0000259" key="6">
    <source>
        <dbReference type="PROSITE" id="PS50249"/>
    </source>
</evidence>
<keyword evidence="2" id="KW-0479">Metal-binding</keyword>
<dbReference type="Pfam" id="PF04002">
    <property type="entry name" value="RadC"/>
    <property type="match status" value="1"/>
</dbReference>
<dbReference type="PROSITE" id="PS01302">
    <property type="entry name" value="UPF0758"/>
    <property type="match status" value="1"/>
</dbReference>
<keyword evidence="4" id="KW-0862">Zinc</keyword>
<dbReference type="NCBIfam" id="TIGR00608">
    <property type="entry name" value="radc"/>
    <property type="match status" value="1"/>
</dbReference>
<dbReference type="CDD" id="cd08071">
    <property type="entry name" value="MPN_DUF2466"/>
    <property type="match status" value="1"/>
</dbReference>
<dbReference type="PANTHER" id="PTHR30471">
    <property type="entry name" value="DNA REPAIR PROTEIN RADC"/>
    <property type="match status" value="1"/>
</dbReference>
<proteinExistence type="predicted"/>
<dbReference type="SUPFAM" id="SSF102712">
    <property type="entry name" value="JAB1/MPN domain"/>
    <property type="match status" value="1"/>
</dbReference>
<feature type="domain" description="MPN" evidence="6">
    <location>
        <begin position="110"/>
        <end position="233"/>
    </location>
</feature>
<evidence type="ECO:0000256" key="2">
    <source>
        <dbReference type="ARBA" id="ARBA00022723"/>
    </source>
</evidence>
<evidence type="ECO:0000256" key="3">
    <source>
        <dbReference type="ARBA" id="ARBA00022801"/>
    </source>
</evidence>
<dbReference type="InterPro" id="IPR046778">
    <property type="entry name" value="UPF0758_N"/>
</dbReference>
<dbReference type="InterPro" id="IPR037518">
    <property type="entry name" value="MPN"/>
</dbReference>
<dbReference type="InterPro" id="IPR025657">
    <property type="entry name" value="RadC_JAB"/>
</dbReference>
<dbReference type="PROSITE" id="PS50249">
    <property type="entry name" value="MPN"/>
    <property type="match status" value="1"/>
</dbReference>
<accession>A0A644UDE9</accession>
<keyword evidence="3" id="KW-0378">Hydrolase</keyword>
<sequence>MDDSTIYNSIKNWAEEDRPREKLMQIGKKKLTNAELLAIIIGSGSRNESAVQLSQRILNSVNNNINELSSLTYNDLMNRFKGIGEAKAINIVAALELGNRRKSNQEDRPIVSSPQQAYEVLFSDLADLEYESFWLILLSNSQRLIKKVCISEGGWSESSVDLKKVFKSALENNSPKVILAHNHPSGNITPSHSDKALTERINSAGKILSVQIIDHVIFGKEGDYFSFAENGLI</sequence>
<dbReference type="EMBL" id="VSSQ01000101">
    <property type="protein sequence ID" value="MPL76924.1"/>
    <property type="molecule type" value="Genomic_DNA"/>
</dbReference>
<comment type="caution">
    <text evidence="7">The sequence shown here is derived from an EMBL/GenBank/DDBJ whole genome shotgun (WGS) entry which is preliminary data.</text>
</comment>
<dbReference type="AlphaFoldDB" id="A0A644UDE9"/>
<dbReference type="NCBIfam" id="NF000642">
    <property type="entry name" value="PRK00024.1"/>
    <property type="match status" value="1"/>
</dbReference>
<dbReference type="InterPro" id="IPR020891">
    <property type="entry name" value="UPF0758_CS"/>
</dbReference>
<evidence type="ECO:0000256" key="1">
    <source>
        <dbReference type="ARBA" id="ARBA00022670"/>
    </source>
</evidence>
<evidence type="ECO:0000313" key="7">
    <source>
        <dbReference type="EMBL" id="MPL76924.1"/>
    </source>
</evidence>
<keyword evidence="5" id="KW-0482">Metalloprotease</keyword>
<gene>
    <name evidence="7" type="ORF">SDC9_22775</name>
</gene>
<keyword evidence="1" id="KW-0645">Protease</keyword>
<dbReference type="InterPro" id="IPR001405">
    <property type="entry name" value="UPF0758"/>
</dbReference>
<reference evidence="7" key="1">
    <citation type="submission" date="2019-08" db="EMBL/GenBank/DDBJ databases">
        <authorList>
            <person name="Kucharzyk K."/>
            <person name="Murdoch R.W."/>
            <person name="Higgins S."/>
            <person name="Loffler F."/>
        </authorList>
    </citation>
    <scope>NUCLEOTIDE SEQUENCE</scope>
</reference>